<evidence type="ECO:0000313" key="1">
    <source>
        <dbReference type="EMBL" id="EMO53538.1"/>
    </source>
</evidence>
<accession>M6VVH6</accession>
<reference evidence="1 2" key="1">
    <citation type="submission" date="2013-01" db="EMBL/GenBank/DDBJ databases">
        <authorList>
            <person name="Harkins D.M."/>
            <person name="Durkin A.S."/>
            <person name="Brinkac L.M."/>
            <person name="Haft D.H."/>
            <person name="Selengut J.D."/>
            <person name="Sanka R."/>
            <person name="DePew J."/>
            <person name="Purushe J."/>
            <person name="Matthias M.A."/>
            <person name="Vinetz J.M."/>
            <person name="Sutton G.G."/>
            <person name="Nierman W.C."/>
            <person name="Fouts D.E."/>
        </authorList>
    </citation>
    <scope>NUCLEOTIDE SEQUENCE [LARGE SCALE GENOMIC DNA]</scope>
    <source>
        <strain evidence="1 2">HAI1536</strain>
    </source>
</reference>
<gene>
    <name evidence="1" type="ORF">LEP1GSC172_1847</name>
</gene>
<proteinExistence type="predicted"/>
<evidence type="ECO:0000313" key="2">
    <source>
        <dbReference type="Proteomes" id="UP000012112"/>
    </source>
</evidence>
<dbReference type="AlphaFoldDB" id="M6VVH6"/>
<name>M6VVH6_9LEPT</name>
<dbReference type="Proteomes" id="UP000012112">
    <property type="component" value="Unassembled WGS sequence"/>
</dbReference>
<sequence>MKNDKNQKRLKDLERRRQKGIRLLEKGYTCYGVGKELGGVNNP</sequence>
<comment type="caution">
    <text evidence="1">The sequence shown here is derived from an EMBL/GenBank/DDBJ whole genome shotgun (WGS) entry which is preliminary data.</text>
</comment>
<organism evidence="1 2">
    <name type="scientific">Leptospira noguchii</name>
    <dbReference type="NCBI Taxonomy" id="28182"/>
    <lineage>
        <taxon>Bacteria</taxon>
        <taxon>Pseudomonadati</taxon>
        <taxon>Spirochaetota</taxon>
        <taxon>Spirochaetia</taxon>
        <taxon>Leptospirales</taxon>
        <taxon>Leptospiraceae</taxon>
        <taxon>Leptospira</taxon>
    </lineage>
</organism>
<dbReference type="EMBL" id="AKWD02000043">
    <property type="protein sequence ID" value="EMO53538.1"/>
    <property type="molecule type" value="Genomic_DNA"/>
</dbReference>
<protein>
    <submittedName>
        <fullName evidence="1">Uncharacterized protein</fullName>
    </submittedName>
</protein>